<keyword evidence="3" id="KW-1185">Reference proteome</keyword>
<evidence type="ECO:0000256" key="1">
    <source>
        <dbReference type="SAM" id="Phobius"/>
    </source>
</evidence>
<proteinExistence type="predicted"/>
<feature type="transmembrane region" description="Helical" evidence="1">
    <location>
        <begin position="12"/>
        <end position="29"/>
    </location>
</feature>
<organism evidence="2">
    <name type="scientific">Vecturithrix granuli</name>
    <dbReference type="NCBI Taxonomy" id="1499967"/>
    <lineage>
        <taxon>Bacteria</taxon>
        <taxon>Candidatus Moduliflexota</taxon>
        <taxon>Candidatus Vecturitrichia</taxon>
        <taxon>Candidatus Vecturitrichales</taxon>
        <taxon>Candidatus Vecturitrichaceae</taxon>
        <taxon>Candidatus Vecturithrix</taxon>
    </lineage>
</organism>
<dbReference type="HOGENOM" id="CLU_2822365_0_0_0"/>
<keyword evidence="1" id="KW-0812">Transmembrane</keyword>
<dbReference type="Proteomes" id="UP000030661">
    <property type="component" value="Unassembled WGS sequence"/>
</dbReference>
<reference evidence="2" key="1">
    <citation type="journal article" date="2015" name="PeerJ">
        <title>First genomic representation of candidate bacterial phylum KSB3 points to enhanced environmental sensing as a trigger of wastewater bulking.</title>
        <authorList>
            <person name="Sekiguchi Y."/>
            <person name="Ohashi A."/>
            <person name="Parks D.H."/>
            <person name="Yamauchi T."/>
            <person name="Tyson G.W."/>
            <person name="Hugenholtz P."/>
        </authorList>
    </citation>
    <scope>NUCLEOTIDE SEQUENCE [LARGE SCALE GENOMIC DNA]</scope>
</reference>
<dbReference type="AlphaFoldDB" id="A0A081C145"/>
<sequence>MRRPRRTPSMDGFSGHVSYCATTLLLIWLKSHFRKKKFFHIAFLPKKEAITENEIELSKFSYFLFA</sequence>
<dbReference type="STRING" id="1499967.U27_05274"/>
<keyword evidence="1" id="KW-0472">Membrane</keyword>
<evidence type="ECO:0000313" key="3">
    <source>
        <dbReference type="Proteomes" id="UP000030661"/>
    </source>
</evidence>
<dbReference type="EMBL" id="DF820467">
    <property type="protein sequence ID" value="GAK58300.1"/>
    <property type="molecule type" value="Genomic_DNA"/>
</dbReference>
<evidence type="ECO:0000313" key="2">
    <source>
        <dbReference type="EMBL" id="GAK58300.1"/>
    </source>
</evidence>
<name>A0A081C145_VECG1</name>
<protein>
    <submittedName>
        <fullName evidence="2">Uncharacterized protein</fullName>
    </submittedName>
</protein>
<accession>A0A081C145</accession>
<keyword evidence="1" id="KW-1133">Transmembrane helix</keyword>
<gene>
    <name evidence="2" type="ORF">U27_05274</name>
</gene>